<evidence type="ECO:0000313" key="8">
    <source>
        <dbReference type="EMBL" id="SIQ28958.1"/>
    </source>
</evidence>
<dbReference type="Proteomes" id="UP000215545">
    <property type="component" value="Unassembled WGS sequence"/>
</dbReference>
<evidence type="ECO:0000256" key="2">
    <source>
        <dbReference type="ARBA" id="ARBA00022679"/>
    </source>
</evidence>
<dbReference type="OrthoDB" id="9813569at2"/>
<dbReference type="InterPro" id="IPR050306">
    <property type="entry name" value="PfkB_Carbo_kinase"/>
</dbReference>
<evidence type="ECO:0000256" key="3">
    <source>
        <dbReference type="ARBA" id="ARBA00022741"/>
    </source>
</evidence>
<evidence type="ECO:0000256" key="5">
    <source>
        <dbReference type="ARBA" id="ARBA00022840"/>
    </source>
</evidence>
<dbReference type="InterPro" id="IPR011611">
    <property type="entry name" value="PfkB_dom"/>
</dbReference>
<proteinExistence type="inferred from homology"/>
<dbReference type="EMBL" id="MWSK01000002">
    <property type="protein sequence ID" value="OXS79075.1"/>
    <property type="molecule type" value="Genomic_DNA"/>
</dbReference>
<keyword evidence="5" id="KW-0067">ATP-binding</keyword>
<dbReference type="GO" id="GO:0016301">
    <property type="term" value="F:kinase activity"/>
    <property type="evidence" value="ECO:0007669"/>
    <property type="project" value="UniProtKB-KW"/>
</dbReference>
<dbReference type="Pfam" id="PF00294">
    <property type="entry name" value="PfkB"/>
    <property type="match status" value="1"/>
</dbReference>
<gene>
    <name evidence="7" type="ORF">B1B05_04670</name>
    <name evidence="8" type="ORF">SAMN05443094_102144</name>
</gene>
<keyword evidence="4 8" id="KW-0418">Kinase</keyword>
<dbReference type="Gene3D" id="3.40.1190.20">
    <property type="match status" value="1"/>
</dbReference>
<keyword evidence="2" id="KW-0808">Transferase</keyword>
<dbReference type="InterPro" id="IPR002173">
    <property type="entry name" value="Carboh/pur_kinase_PfkB_CS"/>
</dbReference>
<keyword evidence="3" id="KW-0547">Nucleotide-binding</keyword>
<dbReference type="SUPFAM" id="SSF53613">
    <property type="entry name" value="Ribokinase-like"/>
    <property type="match status" value="1"/>
</dbReference>
<keyword evidence="10" id="KW-1185">Reference proteome</keyword>
<dbReference type="PROSITE" id="PS00584">
    <property type="entry name" value="PFKB_KINASES_2"/>
    <property type="match status" value="1"/>
</dbReference>
<comment type="similarity">
    <text evidence="1">Belongs to the carbohydrate kinase PfkB family.</text>
</comment>
<evidence type="ECO:0000256" key="4">
    <source>
        <dbReference type="ARBA" id="ARBA00022777"/>
    </source>
</evidence>
<dbReference type="RefSeq" id="WP_045849341.1">
    <property type="nucleotide sequence ID" value="NZ_FTLX01000002.1"/>
</dbReference>
<dbReference type="AlphaFoldDB" id="A0A1N6RJ82"/>
<evidence type="ECO:0000259" key="6">
    <source>
        <dbReference type="Pfam" id="PF00294"/>
    </source>
</evidence>
<evidence type="ECO:0000313" key="9">
    <source>
        <dbReference type="Proteomes" id="UP000186385"/>
    </source>
</evidence>
<reference evidence="10" key="2">
    <citation type="submission" date="2017-03" db="EMBL/GenBank/DDBJ databases">
        <title>Bacillus sp. V-88(T) DSM27956, whole genome shotgun sequencing project.</title>
        <authorList>
            <person name="Dastager S.G."/>
            <person name="Neurgaonkar P.S."/>
            <person name="Dharne M.S."/>
        </authorList>
    </citation>
    <scope>NUCLEOTIDE SEQUENCE [LARGE SCALE GENOMIC DNA]</scope>
    <source>
        <strain evidence="10">DSM 25145</strain>
    </source>
</reference>
<evidence type="ECO:0000256" key="1">
    <source>
        <dbReference type="ARBA" id="ARBA00010688"/>
    </source>
</evidence>
<dbReference type="InterPro" id="IPR029056">
    <property type="entry name" value="Ribokinase-like"/>
</dbReference>
<dbReference type="Proteomes" id="UP000186385">
    <property type="component" value="Unassembled WGS sequence"/>
</dbReference>
<dbReference type="CDD" id="cd01166">
    <property type="entry name" value="KdgK"/>
    <property type="match status" value="1"/>
</dbReference>
<sequence>MDVVTVGETMTLFSPNEHGQLRHAHSFSMKFAGAESNVAIGLSRLGHKTRWISRLGEDEFGDAMEAFIRGEGVDVSFVTRDETAPTGVFFKEFRRPNDTRVYYYRKESAASRMTADYIKEEAVKGAAFLHLTGITPALSDSCQSVMDKAIRLAKANGVKIVFDPNVRLKIWKSEEEARRQLKHFIAESDIVLPGEAEAAFLFGKKEAEAYPEDFHVLGAKTVIMKIGKKGSIVSQKGGAVDHVSGFRVERVIDPVGAGDAFAAGVLSGLLDGLSMAEAAKRGNAMGALVTMVNGDVEGLPNRADLVSFMDGGLDDVKR</sequence>
<name>A0A1N6RJ82_9BACI</name>
<dbReference type="STRING" id="1017273.SAMN05443094_102144"/>
<evidence type="ECO:0000313" key="10">
    <source>
        <dbReference type="Proteomes" id="UP000215545"/>
    </source>
</evidence>
<dbReference type="PANTHER" id="PTHR43085">
    <property type="entry name" value="HEXOKINASE FAMILY MEMBER"/>
    <property type="match status" value="1"/>
</dbReference>
<dbReference type="PANTHER" id="PTHR43085:SF1">
    <property type="entry name" value="PSEUDOURIDINE KINASE-RELATED"/>
    <property type="match status" value="1"/>
</dbReference>
<evidence type="ECO:0000313" key="7">
    <source>
        <dbReference type="EMBL" id="OXS79075.1"/>
    </source>
</evidence>
<organism evidence="8 9">
    <name type="scientific">Domibacillus enclensis</name>
    <dbReference type="NCBI Taxonomy" id="1017273"/>
    <lineage>
        <taxon>Bacteria</taxon>
        <taxon>Bacillati</taxon>
        <taxon>Bacillota</taxon>
        <taxon>Bacilli</taxon>
        <taxon>Bacillales</taxon>
        <taxon>Bacillaceae</taxon>
        <taxon>Domibacillus</taxon>
    </lineage>
</organism>
<accession>A0A1N6RJ82</accession>
<reference evidence="7" key="3">
    <citation type="submission" date="2017-03" db="EMBL/GenBank/DDBJ databases">
        <authorList>
            <person name="Dastager S.G."/>
            <person name="Neurgaonkar P.S."/>
            <person name="Dharne M.S."/>
        </authorList>
    </citation>
    <scope>NUCLEOTIDE SEQUENCE</scope>
    <source>
        <strain evidence="7">DSM 25145</strain>
    </source>
</reference>
<reference evidence="8 9" key="1">
    <citation type="submission" date="2017-01" db="EMBL/GenBank/DDBJ databases">
        <authorList>
            <person name="Mah S.A."/>
            <person name="Swanson W.J."/>
            <person name="Moy G.W."/>
            <person name="Vacquier V.D."/>
        </authorList>
    </citation>
    <scope>NUCLEOTIDE SEQUENCE [LARGE SCALE GENOMIC DNA]</scope>
    <source>
        <strain evidence="8 9">NIO-1016</strain>
    </source>
</reference>
<protein>
    <submittedName>
        <fullName evidence="7">2-dehydro-3-deoxygluconokinase</fullName>
    </submittedName>
    <submittedName>
        <fullName evidence="8">5-dehydro-2-deoxygluconokinase</fullName>
    </submittedName>
</protein>
<dbReference type="GO" id="GO:0005524">
    <property type="term" value="F:ATP binding"/>
    <property type="evidence" value="ECO:0007669"/>
    <property type="project" value="UniProtKB-KW"/>
</dbReference>
<feature type="domain" description="Carbohydrate kinase PfkB" evidence="6">
    <location>
        <begin position="2"/>
        <end position="300"/>
    </location>
</feature>
<dbReference type="EMBL" id="FTLX01000002">
    <property type="protein sequence ID" value="SIQ28958.1"/>
    <property type="molecule type" value="Genomic_DNA"/>
</dbReference>